<proteinExistence type="inferred from homology"/>
<sequence>MSQLTDKRVAFLMTDGVEQVEYTGPRAALEEAGATVVLVSPKPDSVQGFNHVDKGDAFAVELPVGQADSADFDALVLPGGVVNADDLRTDPTSVAFAKAFFEQHKPVGAICHAAWTLVEAGVVDGRTLTSWPSLQTDLRNAGATWVDHEVVTDKGLVTSRKPDDIPAFASKLIEEIAEGPHGAQHA</sequence>
<dbReference type="SUPFAM" id="SSF52317">
    <property type="entry name" value="Class I glutamine amidotransferase-like"/>
    <property type="match status" value="1"/>
</dbReference>
<dbReference type="InterPro" id="IPR006286">
    <property type="entry name" value="C56_PfpI-like"/>
</dbReference>
<dbReference type="PANTHER" id="PTHR42733">
    <property type="entry name" value="DJ-1 PROTEIN"/>
    <property type="match status" value="1"/>
</dbReference>
<name>A0ABV8QCB8_9MICO</name>
<dbReference type="Pfam" id="PF01965">
    <property type="entry name" value="DJ-1_PfpI"/>
    <property type="match status" value="1"/>
</dbReference>
<dbReference type="Gene3D" id="3.40.50.880">
    <property type="match status" value="1"/>
</dbReference>
<dbReference type="PROSITE" id="PS51276">
    <property type="entry name" value="PEPTIDASE_C56_PFPI"/>
    <property type="match status" value="1"/>
</dbReference>
<dbReference type="InterPro" id="IPR029062">
    <property type="entry name" value="Class_I_gatase-like"/>
</dbReference>
<dbReference type="NCBIfam" id="TIGR01382">
    <property type="entry name" value="PfpI"/>
    <property type="match status" value="1"/>
</dbReference>
<evidence type="ECO:0000256" key="1">
    <source>
        <dbReference type="ARBA" id="ARBA00008542"/>
    </source>
</evidence>
<protein>
    <submittedName>
        <fullName evidence="3">Type 1 glutamine amidotransferase domain-containing protein</fullName>
    </submittedName>
</protein>
<reference evidence="4" key="1">
    <citation type="journal article" date="2019" name="Int. J. Syst. Evol. Microbiol.">
        <title>The Global Catalogue of Microorganisms (GCM) 10K type strain sequencing project: providing services to taxonomists for standard genome sequencing and annotation.</title>
        <authorList>
            <consortium name="The Broad Institute Genomics Platform"/>
            <consortium name="The Broad Institute Genome Sequencing Center for Infectious Disease"/>
            <person name="Wu L."/>
            <person name="Ma J."/>
        </authorList>
    </citation>
    <scope>NUCLEOTIDE SEQUENCE [LARGE SCALE GENOMIC DNA]</scope>
    <source>
        <strain evidence="4">CGMCC 1.10363</strain>
    </source>
</reference>
<keyword evidence="4" id="KW-1185">Reference proteome</keyword>
<dbReference type="RefSeq" id="WP_390231526.1">
    <property type="nucleotide sequence ID" value="NZ_JBHSCN010000016.1"/>
</dbReference>
<evidence type="ECO:0000313" key="4">
    <source>
        <dbReference type="Proteomes" id="UP001595900"/>
    </source>
</evidence>
<accession>A0ABV8QCB8</accession>
<comment type="caution">
    <text evidence="3">The sequence shown here is derived from an EMBL/GenBank/DDBJ whole genome shotgun (WGS) entry which is preliminary data.</text>
</comment>
<evidence type="ECO:0000259" key="2">
    <source>
        <dbReference type="Pfam" id="PF01965"/>
    </source>
</evidence>
<keyword evidence="3" id="KW-0315">Glutamine amidotransferase</keyword>
<dbReference type="InterPro" id="IPR002818">
    <property type="entry name" value="DJ-1/PfpI"/>
</dbReference>
<comment type="similarity">
    <text evidence="1">Belongs to the peptidase C56 family.</text>
</comment>
<organism evidence="3 4">
    <name type="scientific">Gryllotalpicola reticulitermitis</name>
    <dbReference type="NCBI Taxonomy" id="1184153"/>
    <lineage>
        <taxon>Bacteria</taxon>
        <taxon>Bacillati</taxon>
        <taxon>Actinomycetota</taxon>
        <taxon>Actinomycetes</taxon>
        <taxon>Micrococcales</taxon>
        <taxon>Microbacteriaceae</taxon>
        <taxon>Gryllotalpicola</taxon>
    </lineage>
</organism>
<dbReference type="CDD" id="cd03134">
    <property type="entry name" value="GATase1_PfpI_like"/>
    <property type="match status" value="1"/>
</dbReference>
<dbReference type="Proteomes" id="UP001595900">
    <property type="component" value="Unassembled WGS sequence"/>
</dbReference>
<dbReference type="EMBL" id="JBHSCN010000016">
    <property type="protein sequence ID" value="MFC4244988.1"/>
    <property type="molecule type" value="Genomic_DNA"/>
</dbReference>
<dbReference type="PANTHER" id="PTHR42733:SF12">
    <property type="entry name" value="PROTEINASE"/>
    <property type="match status" value="1"/>
</dbReference>
<evidence type="ECO:0000313" key="3">
    <source>
        <dbReference type="EMBL" id="MFC4244988.1"/>
    </source>
</evidence>
<feature type="domain" description="DJ-1/PfpI" evidence="2">
    <location>
        <begin position="7"/>
        <end position="175"/>
    </location>
</feature>
<gene>
    <name evidence="3" type="ORF">ACFOYW_16590</name>
</gene>